<reference evidence="6 7" key="1">
    <citation type="submission" date="2018-03" db="EMBL/GenBank/DDBJ databases">
        <title>Whole genome sequencing of Histamine producing bacteria.</title>
        <authorList>
            <person name="Butler K."/>
        </authorList>
    </citation>
    <scope>NUCLEOTIDE SEQUENCE [LARGE SCALE GENOMIC DNA]</scope>
    <source>
        <strain evidence="6 7">DSM 19138</strain>
    </source>
</reference>
<dbReference type="EMBL" id="PYMB01000005">
    <property type="protein sequence ID" value="PSW12259.1"/>
    <property type="molecule type" value="Genomic_DNA"/>
</dbReference>
<dbReference type="GO" id="GO:0004065">
    <property type="term" value="F:arylsulfatase activity"/>
    <property type="evidence" value="ECO:0007669"/>
    <property type="project" value="TreeGrafter"/>
</dbReference>
<evidence type="ECO:0000256" key="4">
    <source>
        <dbReference type="ARBA" id="ARBA00022837"/>
    </source>
</evidence>
<keyword evidence="4" id="KW-0106">Calcium</keyword>
<dbReference type="InterPro" id="IPR000917">
    <property type="entry name" value="Sulfatase_N"/>
</dbReference>
<name>A0A2T3NDN4_9GAMM</name>
<keyword evidence="2" id="KW-0479">Metal-binding</keyword>
<dbReference type="InterPro" id="IPR050738">
    <property type="entry name" value="Sulfatase"/>
</dbReference>
<feature type="domain" description="Sulfatase N-terminal" evidence="5">
    <location>
        <begin position="12"/>
        <end position="351"/>
    </location>
</feature>
<dbReference type="PANTHER" id="PTHR42693">
    <property type="entry name" value="ARYLSULFATASE FAMILY MEMBER"/>
    <property type="match status" value="1"/>
</dbReference>
<dbReference type="SUPFAM" id="SSF53649">
    <property type="entry name" value="Alkaline phosphatase-like"/>
    <property type="match status" value="1"/>
</dbReference>
<protein>
    <recommendedName>
        <fullName evidence="5">Sulfatase N-terminal domain-containing protein</fullName>
    </recommendedName>
</protein>
<dbReference type="AlphaFoldDB" id="A0A2T3NDN4"/>
<dbReference type="Gene3D" id="3.40.720.10">
    <property type="entry name" value="Alkaline Phosphatase, subunit A"/>
    <property type="match status" value="1"/>
</dbReference>
<proteinExistence type="inferred from homology"/>
<dbReference type="GO" id="GO:0046872">
    <property type="term" value="F:metal ion binding"/>
    <property type="evidence" value="ECO:0007669"/>
    <property type="project" value="UniProtKB-KW"/>
</dbReference>
<gene>
    <name evidence="6" type="ORF">C9J01_13840</name>
</gene>
<organism evidence="6 7">
    <name type="scientific">Photobacterium rosenbergii</name>
    <dbReference type="NCBI Taxonomy" id="294936"/>
    <lineage>
        <taxon>Bacteria</taxon>
        <taxon>Pseudomonadati</taxon>
        <taxon>Pseudomonadota</taxon>
        <taxon>Gammaproteobacteria</taxon>
        <taxon>Vibrionales</taxon>
        <taxon>Vibrionaceae</taxon>
        <taxon>Photobacterium</taxon>
    </lineage>
</organism>
<dbReference type="Proteomes" id="UP000241346">
    <property type="component" value="Unassembled WGS sequence"/>
</dbReference>
<evidence type="ECO:0000256" key="1">
    <source>
        <dbReference type="ARBA" id="ARBA00008779"/>
    </source>
</evidence>
<comment type="similarity">
    <text evidence="1">Belongs to the sulfatase family.</text>
</comment>
<dbReference type="PANTHER" id="PTHR42693:SF53">
    <property type="entry name" value="ENDO-4-O-SULFATASE"/>
    <property type="match status" value="1"/>
</dbReference>
<keyword evidence="3" id="KW-0378">Hydrolase</keyword>
<accession>A0A2T3NDN4</accession>
<evidence type="ECO:0000256" key="2">
    <source>
        <dbReference type="ARBA" id="ARBA00022723"/>
    </source>
</evidence>
<dbReference type="PROSITE" id="PS00523">
    <property type="entry name" value="SULFATASE_1"/>
    <property type="match status" value="1"/>
</dbReference>
<evidence type="ECO:0000313" key="6">
    <source>
        <dbReference type="EMBL" id="PSW12259.1"/>
    </source>
</evidence>
<evidence type="ECO:0000313" key="7">
    <source>
        <dbReference type="Proteomes" id="UP000241346"/>
    </source>
</evidence>
<dbReference type="Pfam" id="PF00884">
    <property type="entry name" value="Sulfatase"/>
    <property type="match status" value="1"/>
</dbReference>
<sequence length="464" mass="52770">MDSMSTTLQKKPNVIVIIADQWSTKMADGSGDEGKLNTPGIDRLAEEGIRYEQSYSSYPLCCPARASLFTGLMPHNHGLIDNEEIIEHVTGEFPTTENFLAQTETMGEVFEKAGYDTGFFGKEHAAGYGWKGIEDFGSMTCSRGGYLAEGSVFDPIFTKDALDFIKRDRDNPFYMTLSFINPHDICKTLGGPVGGKNISDAIFFCRDDDEKYLRGQDRKPLPDNFTDRFISGMIKHEDYMYKELEELDENYWQQFISTYGLLIENTDWFIELVLETLKAQGLEEDTIVLFTADHGEMMGSHRLIAKTVFYEESVKTPMIIRYPSAVNPGKVDDNNIVSTVDIMPTLLDMCGLDVPEGIDGSSFKNSMTDNAMTHEETFCESYFARMFRFKQYKYVESHVYGEDYQILIDLEKDPNETKNVFNQPGYEQVSDYASTRMKEWLKQEGIGLEFNAKNLKSKSLETAE</sequence>
<dbReference type="InterPro" id="IPR017850">
    <property type="entry name" value="Alkaline_phosphatase_core_sf"/>
</dbReference>
<evidence type="ECO:0000259" key="5">
    <source>
        <dbReference type="Pfam" id="PF00884"/>
    </source>
</evidence>
<evidence type="ECO:0000256" key="3">
    <source>
        <dbReference type="ARBA" id="ARBA00022801"/>
    </source>
</evidence>
<dbReference type="InterPro" id="IPR024607">
    <property type="entry name" value="Sulfatase_CS"/>
</dbReference>
<comment type="caution">
    <text evidence="6">The sequence shown here is derived from an EMBL/GenBank/DDBJ whole genome shotgun (WGS) entry which is preliminary data.</text>
</comment>